<gene>
    <name evidence="2 4" type="primary">rbfA</name>
    <name evidence="4" type="ORF">NFI95_07030</name>
</gene>
<evidence type="ECO:0000313" key="5">
    <source>
        <dbReference type="Proteomes" id="UP001524587"/>
    </source>
</evidence>
<evidence type="ECO:0000313" key="4">
    <source>
        <dbReference type="EMBL" id="MCQ8278199.1"/>
    </source>
</evidence>
<dbReference type="EMBL" id="JAMSKV010000004">
    <property type="protein sequence ID" value="MCQ8278199.1"/>
    <property type="molecule type" value="Genomic_DNA"/>
</dbReference>
<dbReference type="PANTHER" id="PTHR33515">
    <property type="entry name" value="RIBOSOME-BINDING FACTOR A, CHLOROPLASTIC-RELATED"/>
    <property type="match status" value="1"/>
</dbReference>
<keyword evidence="2" id="KW-0963">Cytoplasm</keyword>
<feature type="compositionally biased region" description="Low complexity" evidence="3">
    <location>
        <begin position="15"/>
        <end position="24"/>
    </location>
</feature>
<organism evidence="4 5">
    <name type="scientific">Endosaccharibacter trunci</name>
    <dbReference type="NCBI Taxonomy" id="2812733"/>
    <lineage>
        <taxon>Bacteria</taxon>
        <taxon>Pseudomonadati</taxon>
        <taxon>Pseudomonadota</taxon>
        <taxon>Alphaproteobacteria</taxon>
        <taxon>Acetobacterales</taxon>
        <taxon>Acetobacteraceae</taxon>
        <taxon>Endosaccharibacter</taxon>
    </lineage>
</organism>
<dbReference type="RefSeq" id="WP_422863661.1">
    <property type="nucleotide sequence ID" value="NZ_JAMSKV010000004.1"/>
</dbReference>
<dbReference type="Proteomes" id="UP001524587">
    <property type="component" value="Unassembled WGS sequence"/>
</dbReference>
<sequence>MSRGSRSRTELKGPAGQLAGSSHSGAGGRGGAKGPSQRQLRVAEEVRHVLADLFTRTEFRDPELAGVHVTVTEVRISPDLKHATAFVARLGRTDIDAILPALRRAAPFLRSELSRSVRLRGVPEIHFQPDTALDYAMEIDALLRSPDVAKDLG</sequence>
<dbReference type="Pfam" id="PF02033">
    <property type="entry name" value="RBFA"/>
    <property type="match status" value="1"/>
</dbReference>
<dbReference type="Gene3D" id="3.30.300.20">
    <property type="match status" value="1"/>
</dbReference>
<evidence type="ECO:0000256" key="1">
    <source>
        <dbReference type="ARBA" id="ARBA00022517"/>
    </source>
</evidence>
<protein>
    <recommendedName>
        <fullName evidence="2">Ribosome-binding factor A</fullName>
    </recommendedName>
</protein>
<reference evidence="4 5" key="1">
    <citation type="submission" date="2022-06" db="EMBL/GenBank/DDBJ databases">
        <title>Endosaccharibacter gen. nov., sp. nov., endophytic bacteria isolated from sugarcane.</title>
        <authorList>
            <person name="Pitiwittayakul N."/>
            <person name="Yukphan P."/>
            <person name="Charoenyingcharoen P."/>
            <person name="Tanasupawat S."/>
        </authorList>
    </citation>
    <scope>NUCLEOTIDE SEQUENCE [LARGE SCALE GENOMIC DNA]</scope>
    <source>
        <strain evidence="4 5">KSS8</strain>
    </source>
</reference>
<comment type="similarity">
    <text evidence="2">Belongs to the RbfA family.</text>
</comment>
<name>A0ABT1W5Q9_9PROT</name>
<dbReference type="InterPro" id="IPR020053">
    <property type="entry name" value="Ribosome-bd_factorA_CS"/>
</dbReference>
<feature type="region of interest" description="Disordered" evidence="3">
    <location>
        <begin position="1"/>
        <end position="40"/>
    </location>
</feature>
<dbReference type="InterPro" id="IPR000238">
    <property type="entry name" value="RbfA"/>
</dbReference>
<dbReference type="InterPro" id="IPR015946">
    <property type="entry name" value="KH_dom-like_a/b"/>
</dbReference>
<keyword evidence="5" id="KW-1185">Reference proteome</keyword>
<accession>A0ABT1W5Q9</accession>
<evidence type="ECO:0000256" key="2">
    <source>
        <dbReference type="HAMAP-Rule" id="MF_00003"/>
    </source>
</evidence>
<proteinExistence type="inferred from homology"/>
<comment type="caution">
    <text evidence="4">The sequence shown here is derived from an EMBL/GenBank/DDBJ whole genome shotgun (WGS) entry which is preliminary data.</text>
</comment>
<dbReference type="PROSITE" id="PS01319">
    <property type="entry name" value="RBFA"/>
    <property type="match status" value="1"/>
</dbReference>
<dbReference type="SUPFAM" id="SSF89919">
    <property type="entry name" value="Ribosome-binding factor A, RbfA"/>
    <property type="match status" value="1"/>
</dbReference>
<comment type="subunit">
    <text evidence="2">Monomer. Binds 30S ribosomal subunits, but not 50S ribosomal subunits or 70S ribosomes.</text>
</comment>
<dbReference type="NCBIfam" id="NF001802">
    <property type="entry name" value="PRK00521.2-5"/>
    <property type="match status" value="1"/>
</dbReference>
<dbReference type="PANTHER" id="PTHR33515:SF1">
    <property type="entry name" value="RIBOSOME-BINDING FACTOR A, CHLOROPLASTIC-RELATED"/>
    <property type="match status" value="1"/>
</dbReference>
<dbReference type="HAMAP" id="MF_00003">
    <property type="entry name" value="RbfA"/>
    <property type="match status" value="1"/>
</dbReference>
<comment type="function">
    <text evidence="2">One of several proteins that assist in the late maturation steps of the functional core of the 30S ribosomal subunit. Associates with free 30S ribosomal subunits (but not with 30S subunits that are part of 70S ribosomes or polysomes). Required for efficient processing of 16S rRNA. May interact with the 5'-terminal helix region of 16S rRNA.</text>
</comment>
<dbReference type="NCBIfam" id="TIGR00082">
    <property type="entry name" value="rbfA"/>
    <property type="match status" value="1"/>
</dbReference>
<dbReference type="InterPro" id="IPR023799">
    <property type="entry name" value="RbfA_dom_sf"/>
</dbReference>
<evidence type="ECO:0000256" key="3">
    <source>
        <dbReference type="SAM" id="MobiDB-lite"/>
    </source>
</evidence>
<keyword evidence="1 2" id="KW-0690">Ribosome biogenesis</keyword>
<comment type="subcellular location">
    <subcellularLocation>
        <location evidence="2">Cytoplasm</location>
    </subcellularLocation>
</comment>